<protein>
    <recommendedName>
        <fullName evidence="2">ubiquitinyl hydrolase 1</fullName>
        <ecNumber evidence="2">3.4.19.12</ecNumber>
    </recommendedName>
</protein>
<evidence type="ECO:0000256" key="5">
    <source>
        <dbReference type="ARBA" id="ARBA00022801"/>
    </source>
</evidence>
<keyword evidence="4" id="KW-0833">Ubl conjugation pathway</keyword>
<dbReference type="Proteomes" id="UP000076863">
    <property type="component" value="Unassembled WGS sequence"/>
</dbReference>
<evidence type="ECO:0000313" key="8">
    <source>
        <dbReference type="Proteomes" id="UP000076863"/>
    </source>
</evidence>
<keyword evidence="3" id="KW-0645">Protease</keyword>
<evidence type="ECO:0000256" key="2">
    <source>
        <dbReference type="ARBA" id="ARBA00012759"/>
    </source>
</evidence>
<organism evidence="7 8">
    <name type="scientific">Beauveria brongniartii RCEF 3172</name>
    <dbReference type="NCBI Taxonomy" id="1081107"/>
    <lineage>
        <taxon>Eukaryota</taxon>
        <taxon>Fungi</taxon>
        <taxon>Dikarya</taxon>
        <taxon>Ascomycota</taxon>
        <taxon>Pezizomycotina</taxon>
        <taxon>Sordariomycetes</taxon>
        <taxon>Hypocreomycetidae</taxon>
        <taxon>Hypocreales</taxon>
        <taxon>Cordycipitaceae</taxon>
        <taxon>Beauveria</taxon>
        <taxon>Beauveria brongniartii</taxon>
    </lineage>
</organism>
<evidence type="ECO:0000256" key="3">
    <source>
        <dbReference type="ARBA" id="ARBA00022670"/>
    </source>
</evidence>
<dbReference type="EMBL" id="AZHA01000035">
    <property type="protein sequence ID" value="OAA36540.1"/>
    <property type="molecule type" value="Genomic_DNA"/>
</dbReference>
<keyword evidence="5" id="KW-0378">Hydrolase</keyword>
<sequence>MRLRQLGTTQSVAFLAPPEVYRGILDLRVAHMGDAARAVGLTSRDVVRWLLEQSCNANEQMMSLHLSQCWDFCRRTDVLWKHSDYATSKRDREKVLGVIKQEEQQTLLQMYGPRVQSEMACRVQLASRQLQTFAENAGRMAQYGQSSYSSALMEVEQEREVVLEVEHMREKETRARHVALAFPGLDTAILDFIATGQLDTGTGTSRPLLQAFDYVGRTRIGKSFGVGATESRLHVSHEFAHAIDTKKVMEKNDIMRPVNWILWSPSSETALIIIPEEADVVIPLLRKMVKPLVWLLGYTAPVTKSMQRFNCLSYLTIPRWPRDMKKVPVWLGIEVGVFSGRLYFEFAEYEPLLAWLGVLSDSNKRAGGFISKVKEPLQFLQEWLTFRRQTEDILYTPAGFVCQRQHLDEGHFFFL</sequence>
<proteinExistence type="predicted"/>
<keyword evidence="6" id="KW-0788">Thiol protease</keyword>
<accession>A0A166Y5E5</accession>
<dbReference type="OrthoDB" id="3182339at2759"/>
<reference evidence="7 8" key="1">
    <citation type="journal article" date="2016" name="Genome Biol. Evol.">
        <title>Divergent and convergent evolution of fungal pathogenicity.</title>
        <authorList>
            <person name="Shang Y."/>
            <person name="Xiao G."/>
            <person name="Zheng P."/>
            <person name="Cen K."/>
            <person name="Zhan S."/>
            <person name="Wang C."/>
        </authorList>
    </citation>
    <scope>NUCLEOTIDE SEQUENCE [LARGE SCALE GENOMIC DNA]</scope>
    <source>
        <strain evidence="7 8">RCEF 3172</strain>
    </source>
</reference>
<dbReference type="GO" id="GO:0004843">
    <property type="term" value="F:cysteine-type deubiquitinase activity"/>
    <property type="evidence" value="ECO:0007669"/>
    <property type="project" value="UniProtKB-EC"/>
</dbReference>
<comment type="catalytic activity">
    <reaction evidence="1">
        <text>Thiol-dependent hydrolysis of ester, thioester, amide, peptide and isopeptide bonds formed by the C-terminal Gly of ubiquitin (a 76-residue protein attached to proteins as an intracellular targeting signal).</text>
        <dbReference type="EC" id="3.4.19.12"/>
    </reaction>
</comment>
<dbReference type="InterPro" id="IPR051346">
    <property type="entry name" value="OTU_Deubiquitinase"/>
</dbReference>
<name>A0A166Y5E5_9HYPO</name>
<dbReference type="AlphaFoldDB" id="A0A166Y5E5"/>
<dbReference type="PANTHER" id="PTHR13367">
    <property type="entry name" value="UBIQUITIN THIOESTERASE"/>
    <property type="match status" value="1"/>
</dbReference>
<dbReference type="GO" id="GO:0006508">
    <property type="term" value="P:proteolysis"/>
    <property type="evidence" value="ECO:0007669"/>
    <property type="project" value="UniProtKB-KW"/>
</dbReference>
<gene>
    <name evidence="7" type="ORF">BBO_08122</name>
</gene>
<dbReference type="EC" id="3.4.19.12" evidence="2"/>
<evidence type="ECO:0000256" key="4">
    <source>
        <dbReference type="ARBA" id="ARBA00022786"/>
    </source>
</evidence>
<dbReference type="PANTHER" id="PTHR13367:SF33">
    <property type="entry name" value="P-LOOP CONTAINING NUCLEOSIDE TRIPHOSPHATE HYDROLASE PROTEIN"/>
    <property type="match status" value="1"/>
</dbReference>
<evidence type="ECO:0000256" key="1">
    <source>
        <dbReference type="ARBA" id="ARBA00000707"/>
    </source>
</evidence>
<evidence type="ECO:0000256" key="6">
    <source>
        <dbReference type="ARBA" id="ARBA00022807"/>
    </source>
</evidence>
<comment type="caution">
    <text evidence="7">The sequence shown here is derived from an EMBL/GenBank/DDBJ whole genome shotgun (WGS) entry which is preliminary data.</text>
</comment>
<evidence type="ECO:0000313" key="7">
    <source>
        <dbReference type="EMBL" id="OAA36540.1"/>
    </source>
</evidence>
<keyword evidence="8" id="KW-1185">Reference proteome</keyword>